<dbReference type="Proteomes" id="UP000761534">
    <property type="component" value="Unassembled WGS sequence"/>
</dbReference>
<accession>A0A642VCE6</accession>
<feature type="compositionally biased region" description="Basic and acidic residues" evidence="1">
    <location>
        <begin position="53"/>
        <end position="74"/>
    </location>
</feature>
<dbReference type="AlphaFoldDB" id="A0A642VCE6"/>
<evidence type="ECO:0000256" key="2">
    <source>
        <dbReference type="SAM" id="Phobius"/>
    </source>
</evidence>
<evidence type="ECO:0000313" key="4">
    <source>
        <dbReference type="Proteomes" id="UP000761534"/>
    </source>
</evidence>
<keyword evidence="2" id="KW-0472">Membrane</keyword>
<comment type="caution">
    <text evidence="3">The sequence shown here is derived from an EMBL/GenBank/DDBJ whole genome shotgun (WGS) entry which is preliminary data.</text>
</comment>
<dbReference type="Pfam" id="PF07543">
    <property type="entry name" value="PGA2"/>
    <property type="match status" value="1"/>
</dbReference>
<dbReference type="VEuPathDB" id="FungiDB:TRICI_001460"/>
<keyword evidence="2" id="KW-0812">Transmembrane</keyword>
<dbReference type="PANTHER" id="PTHR28199:SF1">
    <property type="entry name" value="PROCESSING OF GAS1 AND ALP PROTEIN 2"/>
    <property type="match status" value="1"/>
</dbReference>
<name>A0A642VCE6_9ASCO</name>
<evidence type="ECO:0000256" key="1">
    <source>
        <dbReference type="SAM" id="MobiDB-lite"/>
    </source>
</evidence>
<keyword evidence="4" id="KW-1185">Reference proteome</keyword>
<protein>
    <submittedName>
        <fullName evidence="3">Uncharacterized protein</fullName>
    </submittedName>
</protein>
<evidence type="ECO:0000313" key="3">
    <source>
        <dbReference type="EMBL" id="KAA8916385.1"/>
    </source>
</evidence>
<gene>
    <name evidence="3" type="ORF">TRICI_001460</name>
</gene>
<feature type="transmembrane region" description="Helical" evidence="2">
    <location>
        <begin position="15"/>
        <end position="35"/>
    </location>
</feature>
<reference evidence="3" key="1">
    <citation type="journal article" date="2019" name="G3 (Bethesda)">
        <title>Genome Assemblies of Two Rare Opportunistic Yeast Pathogens: Diutina rugosa (syn. Candida rugosa) and Trichomonascus ciferrii (syn. Candida ciferrii).</title>
        <authorList>
            <person name="Mixao V."/>
            <person name="Saus E."/>
            <person name="Hansen A.P."/>
            <person name="Lass-Florl C."/>
            <person name="Gabaldon T."/>
        </authorList>
    </citation>
    <scope>NUCLEOTIDE SEQUENCE</scope>
    <source>
        <strain evidence="3">CBS 4856</strain>
    </source>
</reference>
<proteinExistence type="predicted"/>
<dbReference type="PANTHER" id="PTHR28199">
    <property type="entry name" value="PROCESSING OF GAS1 AND ALP PROTEIN 2"/>
    <property type="match status" value="1"/>
</dbReference>
<dbReference type="GO" id="GO:0015031">
    <property type="term" value="P:protein transport"/>
    <property type="evidence" value="ECO:0007669"/>
    <property type="project" value="TreeGrafter"/>
</dbReference>
<dbReference type="InterPro" id="IPR011431">
    <property type="entry name" value="Trafficking_Pga2"/>
</dbReference>
<dbReference type="OrthoDB" id="4227028at2759"/>
<keyword evidence="2" id="KW-1133">Transmembrane helix</keyword>
<dbReference type="EMBL" id="SWFS01000103">
    <property type="protein sequence ID" value="KAA8916385.1"/>
    <property type="molecule type" value="Genomic_DNA"/>
</dbReference>
<feature type="region of interest" description="Disordered" evidence="1">
    <location>
        <begin position="53"/>
        <end position="84"/>
    </location>
</feature>
<organism evidence="3 4">
    <name type="scientific">Trichomonascus ciferrii</name>
    <dbReference type="NCBI Taxonomy" id="44093"/>
    <lineage>
        <taxon>Eukaryota</taxon>
        <taxon>Fungi</taxon>
        <taxon>Dikarya</taxon>
        <taxon>Ascomycota</taxon>
        <taxon>Saccharomycotina</taxon>
        <taxon>Dipodascomycetes</taxon>
        <taxon>Dipodascales</taxon>
        <taxon>Trichomonascaceae</taxon>
        <taxon>Trichomonascus</taxon>
        <taxon>Trichomonascus ciferrii complex</taxon>
    </lineage>
</organism>
<sequence length="122" mass="14033">MGMFGFPDHLADYSAVHYLRLLVVVCAYLILRPYLLKFGEKIQKAQLDKQKAERDREAAAAMMEKEQVAEEPKQNWKWGQKAKNKALRQRKVANKEISEAEARKQAALDQLDSDEDVADLLE</sequence>